<organism evidence="1 2">
    <name type="scientific">Cotonvirus japonicus</name>
    <dbReference type="NCBI Taxonomy" id="2811091"/>
    <lineage>
        <taxon>Viruses</taxon>
        <taxon>Varidnaviria</taxon>
        <taxon>Bamfordvirae</taxon>
        <taxon>Nucleocytoviricota</taxon>
        <taxon>Megaviricetes</taxon>
        <taxon>Imitervirales</taxon>
        <taxon>Mimiviridae</taxon>
        <taxon>Megamimivirinae</taxon>
        <taxon>Cotonvirus</taxon>
        <taxon>Cotonvirus japonicum</taxon>
    </lineage>
</organism>
<reference evidence="1 2" key="1">
    <citation type="submission" date="2021-02" db="EMBL/GenBank/DDBJ databases">
        <title>Cotonvirus japonicus, which uses Golgi apparatus of host cells for its virion factory, phylogenetically links tailed tupanvirus and icosahedral mimivirus.</title>
        <authorList>
            <person name="Takahashi H."/>
            <person name="Fukaya S."/>
            <person name="Song C."/>
            <person name="Murata K."/>
            <person name="Takemura M."/>
        </authorList>
    </citation>
    <scope>NUCLEOTIDE SEQUENCE [LARGE SCALE GENOMIC DNA]</scope>
</reference>
<dbReference type="Proteomes" id="UP001321479">
    <property type="component" value="Segment"/>
</dbReference>
<protein>
    <submittedName>
        <fullName evidence="1">Uncharacterized protein</fullName>
    </submittedName>
</protein>
<proteinExistence type="predicted"/>
<keyword evidence="2" id="KW-1185">Reference proteome</keyword>
<dbReference type="EMBL" id="AP024483">
    <property type="protein sequence ID" value="BCS82969.1"/>
    <property type="molecule type" value="Genomic_DNA"/>
</dbReference>
<sequence length="141" mass="16135">MYKGFIDRKNLSSSKPGVYITTDDISGYKKVRCHRKTESGRETIQALAHLLIPAKSEVAIGENFPKSESLRAEKAYVLEITKDGLLIDNDFVCKSYYSYSRGIIYKTPGKVKPRNGFNRYMFDDTDDQINVCITKEEAEKY</sequence>
<evidence type="ECO:0000313" key="1">
    <source>
        <dbReference type="EMBL" id="BCS82969.1"/>
    </source>
</evidence>
<dbReference type="GeneID" id="80558174"/>
<evidence type="ECO:0000313" key="2">
    <source>
        <dbReference type="Proteomes" id="UP001321479"/>
    </source>
</evidence>
<dbReference type="RefSeq" id="YP_010841577.1">
    <property type="nucleotide sequence ID" value="NC_079139.1"/>
</dbReference>
<accession>A0ABM7NS40</accession>
<name>A0ABM7NS40_9VIRU</name>